<evidence type="ECO:0000256" key="1">
    <source>
        <dbReference type="SAM" id="MobiDB-lite"/>
    </source>
</evidence>
<feature type="region of interest" description="Disordered" evidence="1">
    <location>
        <begin position="311"/>
        <end position="361"/>
    </location>
</feature>
<protein>
    <submittedName>
        <fullName evidence="2">Helix-turn-helix transcriptional regulator</fullName>
    </submittedName>
</protein>
<gene>
    <name evidence="2" type="ORF">KAK03_24235</name>
</gene>
<sequence length="361" mass="40324">MAPRFEVKDFGQKLKLVLRSGKSARFKRVADVAKVLDGVSPDYLSRLINGTRSLTENVFIRIVDLFDDVELGNGTKLSAADWHEPVETFGKRLGLSTSVLSEIGGVAAQGIDFLSRNKDVYNLRSVHKLIGGYWESFYYSVSTFGKQRISHDLVVIDAPDPQGLMPCRVLDGSFTYEGSCFPIHNAFLYLMLEKAHVQDEIIVYLVNRPERERDVELDGIILCTSGGVHDKVAVPCAARVALRHLGATREDMVKRYPRMKDVPPENFEKELRQEVAGESGYLEPDSIKPSDTRLQAVKALIDNTIRSRQVPFAMRMERGASEESRRTRSATRPRPESSGTPGSSRRKAPNGMPTRGGRSRP</sequence>
<dbReference type="AlphaFoldDB" id="A0A940YBP2"/>
<evidence type="ECO:0000313" key="3">
    <source>
        <dbReference type="Proteomes" id="UP000676246"/>
    </source>
</evidence>
<accession>A0A940YBP2</accession>
<evidence type="ECO:0000313" key="2">
    <source>
        <dbReference type="EMBL" id="MBQ0933592.1"/>
    </source>
</evidence>
<organism evidence="2 3">
    <name type="scientific">Ideonella alba</name>
    <dbReference type="NCBI Taxonomy" id="2824118"/>
    <lineage>
        <taxon>Bacteria</taxon>
        <taxon>Pseudomonadati</taxon>
        <taxon>Pseudomonadota</taxon>
        <taxon>Betaproteobacteria</taxon>
        <taxon>Burkholderiales</taxon>
        <taxon>Sphaerotilaceae</taxon>
        <taxon>Ideonella</taxon>
    </lineage>
</organism>
<proteinExistence type="predicted"/>
<keyword evidence="3" id="KW-1185">Reference proteome</keyword>
<name>A0A940YBP2_9BURK</name>
<comment type="caution">
    <text evidence="2">The sequence shown here is derived from an EMBL/GenBank/DDBJ whole genome shotgun (WGS) entry which is preliminary data.</text>
</comment>
<dbReference type="EMBL" id="JAGQDD010000034">
    <property type="protein sequence ID" value="MBQ0933592.1"/>
    <property type="molecule type" value="Genomic_DNA"/>
</dbReference>
<feature type="compositionally biased region" description="Basic and acidic residues" evidence="1">
    <location>
        <begin position="315"/>
        <end position="326"/>
    </location>
</feature>
<dbReference type="InterPro" id="IPR001387">
    <property type="entry name" value="Cro/C1-type_HTH"/>
</dbReference>
<dbReference type="CDD" id="cd00093">
    <property type="entry name" value="HTH_XRE"/>
    <property type="match status" value="1"/>
</dbReference>
<dbReference type="Proteomes" id="UP000676246">
    <property type="component" value="Unassembled WGS sequence"/>
</dbReference>
<dbReference type="RefSeq" id="WP_210857257.1">
    <property type="nucleotide sequence ID" value="NZ_JAGQDD010000034.1"/>
</dbReference>
<reference evidence="2 3" key="1">
    <citation type="submission" date="2021-04" db="EMBL/GenBank/DDBJ databases">
        <title>The genome sequence of Ideonella sp. 3Y2.</title>
        <authorList>
            <person name="Liu Y."/>
        </authorList>
    </citation>
    <scope>NUCLEOTIDE SEQUENCE [LARGE SCALE GENOMIC DNA]</scope>
    <source>
        <strain evidence="2 3">3Y2</strain>
    </source>
</reference>